<keyword evidence="4" id="KW-0560">Oxidoreductase</keyword>
<dbReference type="GO" id="GO:0047545">
    <property type="term" value="F:(S)-2-hydroxyglutarate dehydrogenase activity"/>
    <property type="evidence" value="ECO:0007669"/>
    <property type="project" value="TreeGrafter"/>
</dbReference>
<gene>
    <name evidence="7" type="ordered locus">Halhy_3410</name>
</gene>
<dbReference type="GO" id="GO:0005737">
    <property type="term" value="C:cytoplasm"/>
    <property type="evidence" value="ECO:0007669"/>
    <property type="project" value="TreeGrafter"/>
</dbReference>
<accession>F4KVF3</accession>
<dbReference type="InterPro" id="IPR036188">
    <property type="entry name" value="FAD/NAD-bd_sf"/>
</dbReference>
<keyword evidence="3" id="KW-0274">FAD</keyword>
<dbReference type="AlphaFoldDB" id="F4KVF3"/>
<dbReference type="EMBL" id="CP002691">
    <property type="protein sequence ID" value="AEE51266.1"/>
    <property type="molecule type" value="Genomic_DNA"/>
</dbReference>
<dbReference type="RefSeq" id="WP_013765807.1">
    <property type="nucleotide sequence ID" value="NC_015510.1"/>
</dbReference>
<dbReference type="PANTHER" id="PTHR43104:SF2">
    <property type="entry name" value="L-2-HYDROXYGLUTARATE DEHYDROGENASE, MITOCHONDRIAL"/>
    <property type="match status" value="1"/>
</dbReference>
<dbReference type="NCBIfam" id="NF008726">
    <property type="entry name" value="PRK11728.1"/>
    <property type="match status" value="1"/>
</dbReference>
<dbReference type="Pfam" id="PF01266">
    <property type="entry name" value="DAO"/>
    <property type="match status" value="1"/>
</dbReference>
<sequence length="399" mass="44309">MKKEVLIIGGGIVGLATAWRLMEARPDLKVTVLEKEPELATHQTGHNSGVIHSGIYYRPGTLRARNCMEGYGELLRFCDEHAIPYDICGKIIVATRPEELPHLDKILDHGLQNGLKDIRRISAAETREHEPHVNVVESLWVPQAGIINYRKVANKYAELITARGGVIRTGFKVTSIKRSDNEITVIGEAGEVSGDLLISCAGLYADKVAKMTGQKIPGIQILPFRGEYYELKPEKQYLVNNLIYPVPNPEFPFLGVHYTRMIEGGIEAGPNAVLAFRREGYSRWDLDLPELLETLSYPGFMRLAAKHWRYGWGEMYRSFSKSAFVKALQHLIPEVGYDDLQRGGAGVRAMACDLEGKLIDEFLIFEDHNIINVCSAPSPAATASLAIGKTIAGKALERV</sequence>
<name>F4KVF3_HALH1</name>
<comment type="cofactor">
    <cofactor evidence="1">
        <name>FAD</name>
        <dbReference type="ChEBI" id="CHEBI:57692"/>
    </cofactor>
</comment>
<reference key="2">
    <citation type="submission" date="2011-04" db="EMBL/GenBank/DDBJ databases">
        <title>Complete sequence of chromosome of Haliscomenobacter hydrossis DSM 1100.</title>
        <authorList>
            <consortium name="US DOE Joint Genome Institute (JGI-PGF)"/>
            <person name="Lucas S."/>
            <person name="Han J."/>
            <person name="Lapidus A."/>
            <person name="Bruce D."/>
            <person name="Goodwin L."/>
            <person name="Pitluck S."/>
            <person name="Peters L."/>
            <person name="Kyrpides N."/>
            <person name="Mavromatis K."/>
            <person name="Ivanova N."/>
            <person name="Ovchinnikova G."/>
            <person name="Pagani I."/>
            <person name="Daligault H."/>
            <person name="Detter J.C."/>
            <person name="Han C."/>
            <person name="Land M."/>
            <person name="Hauser L."/>
            <person name="Markowitz V."/>
            <person name="Cheng J.-F."/>
            <person name="Hugenholtz P."/>
            <person name="Woyke T."/>
            <person name="Wu D."/>
            <person name="Verbarg S."/>
            <person name="Frueling A."/>
            <person name="Brambilla E."/>
            <person name="Klenk H.-P."/>
            <person name="Eisen J.A."/>
        </authorList>
    </citation>
    <scope>NUCLEOTIDE SEQUENCE</scope>
    <source>
        <strain>DSM 1100</strain>
    </source>
</reference>
<dbReference type="eggNOG" id="COG0579">
    <property type="taxonomic scope" value="Bacteria"/>
</dbReference>
<dbReference type="STRING" id="760192.Halhy_3410"/>
<evidence type="ECO:0000313" key="7">
    <source>
        <dbReference type="EMBL" id="AEE51266.1"/>
    </source>
</evidence>
<keyword evidence="8" id="KW-1185">Reference proteome</keyword>
<comment type="similarity">
    <text evidence="5">Belongs to the L2HGDH family.</text>
</comment>
<evidence type="ECO:0000256" key="5">
    <source>
        <dbReference type="ARBA" id="ARBA00037941"/>
    </source>
</evidence>
<protein>
    <submittedName>
        <fullName evidence="7">FAD dependent oxidoreductase</fullName>
    </submittedName>
</protein>
<dbReference type="PANTHER" id="PTHR43104">
    <property type="entry name" value="L-2-HYDROXYGLUTARATE DEHYDROGENASE, MITOCHONDRIAL"/>
    <property type="match status" value="1"/>
</dbReference>
<dbReference type="SUPFAM" id="SSF51905">
    <property type="entry name" value="FAD/NAD(P)-binding domain"/>
    <property type="match status" value="1"/>
</dbReference>
<keyword evidence="2" id="KW-0285">Flavoprotein</keyword>
<dbReference type="InterPro" id="IPR006076">
    <property type="entry name" value="FAD-dep_OxRdtase"/>
</dbReference>
<feature type="domain" description="FAD dependent oxidoreductase" evidence="6">
    <location>
        <begin position="5"/>
        <end position="392"/>
    </location>
</feature>
<dbReference type="HOGENOM" id="CLU_024775_0_1_10"/>
<dbReference type="OrthoDB" id="9801699at2"/>
<reference evidence="7 8" key="1">
    <citation type="journal article" date="2011" name="Stand. Genomic Sci.">
        <title>Complete genome sequence of Haliscomenobacter hydrossis type strain (O).</title>
        <authorList>
            <consortium name="US DOE Joint Genome Institute (JGI-PGF)"/>
            <person name="Daligault H."/>
            <person name="Lapidus A."/>
            <person name="Zeytun A."/>
            <person name="Nolan M."/>
            <person name="Lucas S."/>
            <person name="Del Rio T.G."/>
            <person name="Tice H."/>
            <person name="Cheng J.F."/>
            <person name="Tapia R."/>
            <person name="Han C."/>
            <person name="Goodwin L."/>
            <person name="Pitluck S."/>
            <person name="Liolios K."/>
            <person name="Pagani I."/>
            <person name="Ivanova N."/>
            <person name="Huntemann M."/>
            <person name="Mavromatis K."/>
            <person name="Mikhailova N."/>
            <person name="Pati A."/>
            <person name="Chen A."/>
            <person name="Palaniappan K."/>
            <person name="Land M."/>
            <person name="Hauser L."/>
            <person name="Brambilla E.M."/>
            <person name="Rohde M."/>
            <person name="Verbarg S."/>
            <person name="Goker M."/>
            <person name="Bristow J."/>
            <person name="Eisen J.A."/>
            <person name="Markowitz V."/>
            <person name="Hugenholtz P."/>
            <person name="Kyrpides N.C."/>
            <person name="Klenk H.P."/>
            <person name="Woyke T."/>
        </authorList>
    </citation>
    <scope>NUCLEOTIDE SEQUENCE [LARGE SCALE GENOMIC DNA]</scope>
    <source>
        <strain evidence="8">ATCC 27775 / DSM 1100 / LMG 10767 / O</strain>
    </source>
</reference>
<evidence type="ECO:0000256" key="3">
    <source>
        <dbReference type="ARBA" id="ARBA00022827"/>
    </source>
</evidence>
<evidence type="ECO:0000256" key="2">
    <source>
        <dbReference type="ARBA" id="ARBA00022630"/>
    </source>
</evidence>
<evidence type="ECO:0000256" key="1">
    <source>
        <dbReference type="ARBA" id="ARBA00001974"/>
    </source>
</evidence>
<dbReference type="Gene3D" id="3.30.9.10">
    <property type="entry name" value="D-Amino Acid Oxidase, subunit A, domain 2"/>
    <property type="match status" value="1"/>
</dbReference>
<evidence type="ECO:0000256" key="4">
    <source>
        <dbReference type="ARBA" id="ARBA00023002"/>
    </source>
</evidence>
<evidence type="ECO:0000313" key="8">
    <source>
        <dbReference type="Proteomes" id="UP000008461"/>
    </source>
</evidence>
<dbReference type="Proteomes" id="UP000008461">
    <property type="component" value="Chromosome"/>
</dbReference>
<evidence type="ECO:0000259" key="6">
    <source>
        <dbReference type="Pfam" id="PF01266"/>
    </source>
</evidence>
<organism evidence="7 8">
    <name type="scientific">Haliscomenobacter hydrossis (strain ATCC 27775 / DSM 1100 / LMG 10767 / O)</name>
    <dbReference type="NCBI Taxonomy" id="760192"/>
    <lineage>
        <taxon>Bacteria</taxon>
        <taxon>Pseudomonadati</taxon>
        <taxon>Bacteroidota</taxon>
        <taxon>Saprospiria</taxon>
        <taxon>Saprospirales</taxon>
        <taxon>Haliscomenobacteraceae</taxon>
        <taxon>Haliscomenobacter</taxon>
    </lineage>
</organism>
<dbReference type="KEGG" id="hhy:Halhy_3410"/>
<proteinExistence type="inferred from homology"/>
<dbReference type="Gene3D" id="3.50.50.60">
    <property type="entry name" value="FAD/NAD(P)-binding domain"/>
    <property type="match status" value="1"/>
</dbReference>